<dbReference type="Pfam" id="PF12969">
    <property type="entry name" value="DUF3857"/>
    <property type="match status" value="1"/>
</dbReference>
<dbReference type="PANTHER" id="PTHR43628">
    <property type="entry name" value="ACTIVATOR OF C KINASE PROTEIN 1-RELATED"/>
    <property type="match status" value="1"/>
</dbReference>
<dbReference type="InterPro" id="IPR024618">
    <property type="entry name" value="DUF3857"/>
</dbReference>
<gene>
    <name evidence="3" type="ORF">CR105_07305</name>
</gene>
<dbReference type="InterPro" id="IPR038765">
    <property type="entry name" value="Papain-like_cys_pep_sf"/>
</dbReference>
<reference evidence="3 4" key="1">
    <citation type="submission" date="2017-10" db="EMBL/GenBank/DDBJ databases">
        <title>Massilia psychrophilum sp. nov., a novel purple-pigmented bacterium isolated from Tianshan glacier, Xinjiang Municipality, China.</title>
        <authorList>
            <person name="Wang H."/>
        </authorList>
    </citation>
    <scope>NUCLEOTIDE SEQUENCE [LARGE SCALE GENOMIC DNA]</scope>
    <source>
        <strain evidence="3 4">JCM 30074</strain>
    </source>
</reference>
<organism evidence="3 4">
    <name type="scientific">Massilia eurypsychrophila</name>
    <dbReference type="NCBI Taxonomy" id="1485217"/>
    <lineage>
        <taxon>Bacteria</taxon>
        <taxon>Pseudomonadati</taxon>
        <taxon>Pseudomonadota</taxon>
        <taxon>Betaproteobacteria</taxon>
        <taxon>Burkholderiales</taxon>
        <taxon>Oxalobacteraceae</taxon>
        <taxon>Telluria group</taxon>
        <taxon>Massilia</taxon>
    </lineage>
</organism>
<feature type="signal peptide" evidence="1">
    <location>
        <begin position="1"/>
        <end position="19"/>
    </location>
</feature>
<name>A0A2G8TII9_9BURK</name>
<evidence type="ECO:0000256" key="1">
    <source>
        <dbReference type="SAM" id="SignalP"/>
    </source>
</evidence>
<evidence type="ECO:0000313" key="3">
    <source>
        <dbReference type="EMBL" id="PIL45855.1"/>
    </source>
</evidence>
<dbReference type="OrthoDB" id="8595007at2"/>
<dbReference type="Gene3D" id="1.25.40.10">
    <property type="entry name" value="Tetratricopeptide repeat domain"/>
    <property type="match status" value="2"/>
</dbReference>
<protein>
    <recommendedName>
        <fullName evidence="2">Transglutaminase-like domain-containing protein</fullName>
    </recommendedName>
</protein>
<dbReference type="Gene3D" id="3.10.620.30">
    <property type="match status" value="1"/>
</dbReference>
<dbReference type="SMART" id="SM00460">
    <property type="entry name" value="TGc"/>
    <property type="match status" value="1"/>
</dbReference>
<proteinExistence type="predicted"/>
<dbReference type="Proteomes" id="UP000230390">
    <property type="component" value="Unassembled WGS sequence"/>
</dbReference>
<sequence>MHLFKFVLLAAFAAPTAIAAQPAQPKSVAVADPTFRRAAPMPRWAQALAEIPPTERTDPVVTRLAEVQSKVGASPSMLVNQAIQVNDPASLGEIGQVSLSYFPSYQKLLLHRVAIVRAGQVTDRTATVNVRLLEREAGIDVGIYGGEKSVQLLLDDVRAGDTLWITYTVDGRNPVFGKRWAEDYSWDRHTPVELRRVTVLHPPGQPIHWRQLGDVKADPIVPVIDSVGGMARMRFEGRALDAVQAEPSIPPDFLPYRRLQLSEYPDWHSVALWADGLFPRAASSPALKQLAARFATERTRLAQASAALHWVQDEIRYFSVSIGENSHRPQVPDTVLARRYGDCKDKTYLLVSLLQQLGINATPVLVNASAPKTPAKVMPSPTGFDHVIVRVELDGDTYYVDPTRSGQRGLLTVLPAALPGAAGLPATAAATALVALPDDSDQSPWLEYIENIAIVSFDGDATLEARLVYRGNYAEWARRRFPSMGAAVLKQQLLASYEKRYSGVTMVAPPTLLDDAGGGRYEVIARYKLPKPVTLDSGRYAIEYDSQIMDDTMVVPAKIVRSYPFRPPQGKFRGRYRLNLLWPALVRSSDTPVMKTLDTPFFFASEEFTLRGNLLSYMLDYRVKTDEVAPEAMLELSKQARNLNPFAAGRWMIAESTLAYPGTGSLPYREFELTSDIHAVADGAERMQKGKEISMTHEQACEVGLRMARVAEAAEAFVEAAVAGFPAKLVQGLAHPAPRRCLAQFLFKKGRYAESIALYPGANGLKDDDTLWPVLAWERFHGGDAKAALAEMTRYRAARDKAGELDGFDIANHIALLQRMGAPVPAQLLAYGTDVPDGPWPRPLVAMQAGVLSEDVLLVRAAALPADARDLAFGEAWFFIGQRRLAAGDTAGAQTAFRWLLGNGVRSSREYSLAKLELTRLAPADAGRLIAAAADAGDVAAMAELGRILLRGSGVPVDKQLGLAWLEKAAQQGHAYAQYLLGLAYRDGDGVAGDPAKAIAWLEKSAANGFVYAYAVLGESLVIGKGMPVDRVRAVGLYRQGAIQGDAASQQLLGMSLQFGRGVTQDYVQAAEWYRKAGEQRMAIARNNLGDLYENGFGVPKDYARAIALYRQAAAAGASIGFISLATIYEQGWGVPANAQLAYTYMQLGVNGGGVIIKDPDTLARGKRLASLLSAQQRAEADAIAAAWTTGDPLPGDTVR</sequence>
<keyword evidence="1" id="KW-0732">Signal</keyword>
<evidence type="ECO:0000259" key="2">
    <source>
        <dbReference type="SMART" id="SM00460"/>
    </source>
</evidence>
<dbReference type="SUPFAM" id="SSF81901">
    <property type="entry name" value="HCP-like"/>
    <property type="match status" value="2"/>
</dbReference>
<feature type="chain" id="PRO_5013593980" description="Transglutaminase-like domain-containing protein" evidence="1">
    <location>
        <begin position="20"/>
        <end position="1200"/>
    </location>
</feature>
<accession>A0A2G8TII9</accession>
<keyword evidence="4" id="KW-1185">Reference proteome</keyword>
<evidence type="ECO:0000313" key="4">
    <source>
        <dbReference type="Proteomes" id="UP000230390"/>
    </source>
</evidence>
<dbReference type="Pfam" id="PF08238">
    <property type="entry name" value="Sel1"/>
    <property type="match status" value="6"/>
</dbReference>
<dbReference type="AlphaFoldDB" id="A0A2G8TII9"/>
<dbReference type="EMBL" id="PDOC01000003">
    <property type="protein sequence ID" value="PIL45855.1"/>
    <property type="molecule type" value="Genomic_DNA"/>
</dbReference>
<dbReference type="InterPro" id="IPR002931">
    <property type="entry name" value="Transglutaminase-like"/>
</dbReference>
<dbReference type="PANTHER" id="PTHR43628:SF1">
    <property type="entry name" value="CHITIN SYNTHASE REGULATORY FACTOR 2-RELATED"/>
    <property type="match status" value="1"/>
</dbReference>
<dbReference type="InterPro" id="IPR006597">
    <property type="entry name" value="Sel1-like"/>
</dbReference>
<feature type="domain" description="Transglutaminase-like" evidence="2">
    <location>
        <begin position="335"/>
        <end position="404"/>
    </location>
</feature>
<dbReference type="RefSeq" id="WP_099787765.1">
    <property type="nucleotide sequence ID" value="NZ_JBHLYV010000029.1"/>
</dbReference>
<dbReference type="Gene3D" id="2.60.40.3140">
    <property type="match status" value="1"/>
</dbReference>
<dbReference type="InterPro" id="IPR052945">
    <property type="entry name" value="Mitotic_Regulator"/>
</dbReference>
<dbReference type="SUPFAM" id="SSF54001">
    <property type="entry name" value="Cysteine proteinases"/>
    <property type="match status" value="1"/>
</dbReference>
<dbReference type="InterPro" id="IPR011990">
    <property type="entry name" value="TPR-like_helical_dom_sf"/>
</dbReference>
<comment type="caution">
    <text evidence="3">The sequence shown here is derived from an EMBL/GenBank/DDBJ whole genome shotgun (WGS) entry which is preliminary data.</text>
</comment>
<dbReference type="Pfam" id="PF01841">
    <property type="entry name" value="Transglut_core"/>
    <property type="match status" value="1"/>
</dbReference>
<dbReference type="SMART" id="SM00671">
    <property type="entry name" value="SEL1"/>
    <property type="match status" value="6"/>
</dbReference>